<dbReference type="PROSITE" id="PS50198">
    <property type="entry name" value="PPIC_PPIASE_2"/>
    <property type="match status" value="1"/>
</dbReference>
<organism evidence="8 9">
    <name type="scientific">Moorena producens PAL-8-15-08-1</name>
    <dbReference type="NCBI Taxonomy" id="1458985"/>
    <lineage>
        <taxon>Bacteria</taxon>
        <taxon>Bacillati</taxon>
        <taxon>Cyanobacteriota</taxon>
        <taxon>Cyanophyceae</taxon>
        <taxon>Coleofasciculales</taxon>
        <taxon>Coleofasciculaceae</taxon>
        <taxon>Moorena</taxon>
    </lineage>
</organism>
<dbReference type="InterPro" id="IPR046357">
    <property type="entry name" value="PPIase_dom_sf"/>
</dbReference>
<evidence type="ECO:0000256" key="3">
    <source>
        <dbReference type="ARBA" id="ARBA00022729"/>
    </source>
</evidence>
<protein>
    <recommendedName>
        <fullName evidence="2">peptidylprolyl isomerase</fullName>
        <ecNumber evidence="2">5.2.1.8</ecNumber>
    </recommendedName>
</protein>
<evidence type="ECO:0000256" key="4">
    <source>
        <dbReference type="ARBA" id="ARBA00023110"/>
    </source>
</evidence>
<reference evidence="9" key="1">
    <citation type="submission" date="2016-10" db="EMBL/GenBank/DDBJ databases">
        <title>Comparative genomics uncovers the prolific and rare metabolic potential of the cyanobacterial genus Moorea.</title>
        <authorList>
            <person name="Leao T."/>
            <person name="Castelao G."/>
            <person name="Korobeynikov A."/>
            <person name="Monroe E.A."/>
            <person name="Podell S."/>
            <person name="Glukhov E."/>
            <person name="Allen E."/>
            <person name="Gerwick W.H."/>
            <person name="Gerwick L."/>
        </authorList>
    </citation>
    <scope>NUCLEOTIDE SEQUENCE [LARGE SCALE GENOMIC DNA]</scope>
    <source>
        <strain evidence="9">PAL-8-15-08-1</strain>
    </source>
</reference>
<dbReference type="OrthoDB" id="530022at2"/>
<evidence type="ECO:0000256" key="1">
    <source>
        <dbReference type="ARBA" id="ARBA00000971"/>
    </source>
</evidence>
<evidence type="ECO:0000313" key="9">
    <source>
        <dbReference type="Proteomes" id="UP000177870"/>
    </source>
</evidence>
<evidence type="ECO:0000313" key="8">
    <source>
        <dbReference type="EMBL" id="AOX03994.1"/>
    </source>
</evidence>
<dbReference type="SUPFAM" id="SSF109998">
    <property type="entry name" value="Triger factor/SurA peptide-binding domain-like"/>
    <property type="match status" value="1"/>
</dbReference>
<dbReference type="InterPro" id="IPR027304">
    <property type="entry name" value="Trigger_fact/SurA_dom_sf"/>
</dbReference>
<sequence>MSKPITITETDLIQELKLSRQMRELVEKIVKHKIITSVVADFGIEATEEELQKAADNYRVLNDLQSSDQTWEWLRYHGLSLEDYQEMIRYNLLSGKLAEHMFADKVEPYFYENSWDYEKVVMYEVEIEDDDLAMELFYAIQEGETSFFDVAHQHIENKELRCTGGYRGILQRQDLLPQVSASVFAATPPQLLKPIFAGGVMRLVYVEEIIKPELDQGLRTQIMSELFEQWLESKMMMEQVTMTFDKEKVEV</sequence>
<dbReference type="PANTHER" id="PTHR47245:SF1">
    <property type="entry name" value="FOLDASE PROTEIN PRSA"/>
    <property type="match status" value="1"/>
</dbReference>
<dbReference type="EMBL" id="CP017599">
    <property type="protein sequence ID" value="AOX03994.1"/>
    <property type="molecule type" value="Genomic_DNA"/>
</dbReference>
<dbReference type="SUPFAM" id="SSF54534">
    <property type="entry name" value="FKBP-like"/>
    <property type="match status" value="1"/>
</dbReference>
<dbReference type="InterPro" id="IPR050245">
    <property type="entry name" value="PrsA_foldase"/>
</dbReference>
<evidence type="ECO:0000256" key="5">
    <source>
        <dbReference type="ARBA" id="ARBA00023235"/>
    </source>
</evidence>
<proteinExistence type="predicted"/>
<keyword evidence="4 6" id="KW-0697">Rotamase</keyword>
<dbReference type="PANTHER" id="PTHR47245">
    <property type="entry name" value="PEPTIDYLPROLYL ISOMERASE"/>
    <property type="match status" value="1"/>
</dbReference>
<dbReference type="RefSeq" id="WP_070396360.1">
    <property type="nucleotide sequence ID" value="NZ_CP017599.1"/>
</dbReference>
<dbReference type="InterPro" id="IPR000297">
    <property type="entry name" value="PPIase_PpiC"/>
</dbReference>
<comment type="catalytic activity">
    <reaction evidence="1">
        <text>[protein]-peptidylproline (omega=180) = [protein]-peptidylproline (omega=0)</text>
        <dbReference type="Rhea" id="RHEA:16237"/>
        <dbReference type="Rhea" id="RHEA-COMP:10747"/>
        <dbReference type="Rhea" id="RHEA-COMP:10748"/>
        <dbReference type="ChEBI" id="CHEBI:83833"/>
        <dbReference type="ChEBI" id="CHEBI:83834"/>
        <dbReference type="EC" id="5.2.1.8"/>
    </reaction>
</comment>
<dbReference type="KEGG" id="mpro:BJP34_35275"/>
<dbReference type="STRING" id="1458985.BJP34_35275"/>
<evidence type="ECO:0000256" key="6">
    <source>
        <dbReference type="PROSITE-ProRule" id="PRU00278"/>
    </source>
</evidence>
<dbReference type="Gene3D" id="1.10.4030.10">
    <property type="entry name" value="Porin chaperone SurA, peptide-binding domain"/>
    <property type="match status" value="1"/>
</dbReference>
<evidence type="ECO:0000256" key="2">
    <source>
        <dbReference type="ARBA" id="ARBA00013194"/>
    </source>
</evidence>
<dbReference type="Proteomes" id="UP000177870">
    <property type="component" value="Chromosome"/>
</dbReference>
<dbReference type="Gene3D" id="3.10.50.40">
    <property type="match status" value="1"/>
</dbReference>
<feature type="domain" description="PpiC" evidence="7">
    <location>
        <begin position="117"/>
        <end position="208"/>
    </location>
</feature>
<dbReference type="GO" id="GO:0003755">
    <property type="term" value="F:peptidyl-prolyl cis-trans isomerase activity"/>
    <property type="evidence" value="ECO:0007669"/>
    <property type="project" value="UniProtKB-KW"/>
</dbReference>
<keyword evidence="3" id="KW-0732">Signal</keyword>
<dbReference type="AlphaFoldDB" id="A0A1D8U2I9"/>
<accession>A0A1D8U2I9</accession>
<gene>
    <name evidence="8" type="ORF">BJP34_35275</name>
</gene>
<keyword evidence="5 6" id="KW-0413">Isomerase</keyword>
<name>A0A1D8U2I9_9CYAN</name>
<evidence type="ECO:0000259" key="7">
    <source>
        <dbReference type="PROSITE" id="PS50198"/>
    </source>
</evidence>
<dbReference type="EC" id="5.2.1.8" evidence="2"/>